<evidence type="ECO:0000313" key="3">
    <source>
        <dbReference type="EMBL" id="CAL5993815.1"/>
    </source>
</evidence>
<dbReference type="Proteomes" id="UP001642409">
    <property type="component" value="Unassembled WGS sequence"/>
</dbReference>
<evidence type="ECO:0000313" key="4">
    <source>
        <dbReference type="EMBL" id="CAL6079322.1"/>
    </source>
</evidence>
<reference evidence="1" key="1">
    <citation type="submission" date="2023-06" db="EMBL/GenBank/DDBJ databases">
        <authorList>
            <person name="Kurt Z."/>
        </authorList>
    </citation>
    <scope>NUCLEOTIDE SEQUENCE</scope>
</reference>
<protein>
    <submittedName>
        <fullName evidence="1">Uncharacterized protein</fullName>
    </submittedName>
</protein>
<keyword evidence="5" id="KW-1185">Reference proteome</keyword>
<dbReference type="EMBL" id="CATOUU010000697">
    <property type="protein sequence ID" value="CAI9942118.1"/>
    <property type="molecule type" value="Genomic_DNA"/>
</dbReference>
<evidence type="ECO:0000313" key="2">
    <source>
        <dbReference type="EMBL" id="CAI9974459.1"/>
    </source>
</evidence>
<comment type="caution">
    <text evidence="1">The sequence shown here is derived from an EMBL/GenBank/DDBJ whole genome shotgun (WGS) entry which is preliminary data.</text>
</comment>
<evidence type="ECO:0000313" key="5">
    <source>
        <dbReference type="Proteomes" id="UP001642409"/>
    </source>
</evidence>
<accession>A0AA86UJ95</accession>
<dbReference type="EMBL" id="CAXDID020000340">
    <property type="protein sequence ID" value="CAL6079322.1"/>
    <property type="molecule type" value="Genomic_DNA"/>
</dbReference>
<proteinExistence type="predicted"/>
<organism evidence="1">
    <name type="scientific">Hexamita inflata</name>
    <dbReference type="NCBI Taxonomy" id="28002"/>
    <lineage>
        <taxon>Eukaryota</taxon>
        <taxon>Metamonada</taxon>
        <taxon>Diplomonadida</taxon>
        <taxon>Hexamitidae</taxon>
        <taxon>Hexamitinae</taxon>
        <taxon>Hexamita</taxon>
    </lineage>
</organism>
<evidence type="ECO:0000313" key="1">
    <source>
        <dbReference type="EMBL" id="CAI9942118.1"/>
    </source>
</evidence>
<dbReference type="EMBL" id="CATOUU010001149">
    <property type="protein sequence ID" value="CAI9974459.1"/>
    <property type="molecule type" value="Genomic_DNA"/>
</dbReference>
<gene>
    <name evidence="3" type="ORF">HINF_LOCUS13253</name>
    <name evidence="1" type="ORF">HINF_LOCUS29763</name>
    <name evidence="4" type="ORF">HINF_LOCUS59327</name>
    <name evidence="2" type="ORF">HINF_LOCUS62104</name>
</gene>
<dbReference type="AlphaFoldDB" id="A0AA86UJ95"/>
<dbReference type="EMBL" id="CAXDID020000030">
    <property type="protein sequence ID" value="CAL5993815.1"/>
    <property type="molecule type" value="Genomic_DNA"/>
</dbReference>
<name>A0AA86UJ95_9EUKA</name>
<reference evidence="3 5" key="2">
    <citation type="submission" date="2024-07" db="EMBL/GenBank/DDBJ databases">
        <authorList>
            <person name="Akdeniz Z."/>
        </authorList>
    </citation>
    <scope>NUCLEOTIDE SEQUENCE [LARGE SCALE GENOMIC DNA]</scope>
</reference>
<sequence length="1211" mass="139474">MANNYCVIISIRTIINYLNLSKSKQFCYVYQQCNINLISLLNSVGRVVGCRNAVTDRSMVQLRQQGIILNYCVFTISSNFVIKDQSYPHHPRKMETIKKELRHMLNHPRVSGAMIIQKAVDQDRIQLAQKANLGAARVVSTKNKSDEDCLSQIVLDDPKTVQKSLFFDGVEFVFESYTNNRFVFQSTEGQKLIAALAIQVVHCGLLEQKNPTTTVKKAIQLPIAKKMLSSIDQISEQVLNFNEKNFTYKSASNLAYQFEVDTFKIELLTKQTFYALQFNKAESMSQCADAFESLFSKFFDVPRTENILKSKTQLSSPTTIAEFEFNDKLRIGFKGEVFKYVQKTEEKKAEQISCLCVIDSKAVDYQLKLQKVNAMMKKFTGVYFVTVTVGAEINVGAYYSKLNIVEQNDEFFTKCLMESENEKEAKPTKFYLFNAMSQLIQQEADYAKIQAHICTELQISQPAEIQEDNLLVFKSADKCTFQGIEVNLIHKPGQLKQRNGKALIFLNSKGSKFQETLTQLDEMRTKTAAQLILIVSNVMSINLQQTMQKYPQLKNFFVGEELFIFKKTCQIYNMNKAVLYFAFDYYDCMVTQNTILTNLVEDLDKIKQDYEHKEQYYNQALPAKVNESDSQFLDFNGQQISIIHQSSKLISKLTFVAFFDIDTPLFSTQFSTFVKLALKFKEVNTILCVKTQTQQTINTFLQKWQHARNFTFVKGDEQFFKFVQESSQLQELNDLPDEDREQKISEMGSFYATLDALNRIEQQGIDCEVGFNLYVQIKNLFNPFDVPRKVFEQHQIDLRGDDCILFSQGVRYLQKIEKYQTSQMICCVKLKEQNVQAQLEAIIKLMDIKQMYVLCFFENVKEELYFAELCSKYKLLKKLNVCVHTDLFDFGLFFQSFRAPEQSFKDLSELSSILDQAQQRFMDLLNETQDELSAESPVEQKIHFDPLIFRGSQLTYAQLTRKGDFSWFCVCYIDTRAADFEHKMFELYKLQEENKDLFVGLILYGLKEKNLVALVQKKFSFAQKLNLLNYRKGLNKRLHLLFEFTDQLLVLYADSQEQLLTATDSAQITEYIQIEEKPSTIPDIVIAQSYASFRGEILRFKNKSTKSKNIVICNNTELDCSANVRAFYNQSVKVANGAKTDFAFVVIVPSDQSKLVKVQADLKALVVCEDTEGVMVRVLSRYNASQGENVVVIQDGAFKCCCGIDQIVDRI</sequence>